<evidence type="ECO:0000313" key="2">
    <source>
        <dbReference type="Proteomes" id="UP000051530"/>
    </source>
</evidence>
<gene>
    <name evidence="1" type="ORF">M153_5580001919</name>
</gene>
<accession>A0A0R0M2H7</accession>
<dbReference type="AlphaFoldDB" id="A0A0R0M2H7"/>
<evidence type="ECO:0000313" key="1">
    <source>
        <dbReference type="EMBL" id="KRH93806.1"/>
    </source>
</evidence>
<dbReference type="Proteomes" id="UP000051530">
    <property type="component" value="Unassembled WGS sequence"/>
</dbReference>
<name>A0A0R0M2H7_9MICR</name>
<sequence length="61" mass="7730">MTKNTNCKKSWHPTRFEHKEKIEKFKKQQDDKKRAKRIKLMKKVQDEQQGNKLKRFEWMYF</sequence>
<keyword evidence="2" id="KW-1185">Reference proteome</keyword>
<reference evidence="1 2" key="1">
    <citation type="submission" date="2015-07" db="EMBL/GenBank/DDBJ databases">
        <title>The genome of Pseudoloma neurophilia, a relevant intracellular parasite of the zebrafish.</title>
        <authorList>
            <person name="Ndikumana S."/>
            <person name="Pelin A."/>
            <person name="Sanders J."/>
            <person name="Corradi N."/>
        </authorList>
    </citation>
    <scope>NUCLEOTIDE SEQUENCE [LARGE SCALE GENOMIC DNA]</scope>
    <source>
        <strain evidence="1 2">MK1</strain>
    </source>
</reference>
<organism evidence="1 2">
    <name type="scientific">Pseudoloma neurophilia</name>
    <dbReference type="NCBI Taxonomy" id="146866"/>
    <lineage>
        <taxon>Eukaryota</taxon>
        <taxon>Fungi</taxon>
        <taxon>Fungi incertae sedis</taxon>
        <taxon>Microsporidia</taxon>
        <taxon>Pseudoloma</taxon>
    </lineage>
</organism>
<dbReference type="VEuPathDB" id="MicrosporidiaDB:M153_5580001919"/>
<dbReference type="EMBL" id="LGUB01000209">
    <property type="protein sequence ID" value="KRH93806.1"/>
    <property type="molecule type" value="Genomic_DNA"/>
</dbReference>
<protein>
    <recommendedName>
        <fullName evidence="3">CBF1-interacting co-repressor CIR N-terminal domain-containing protein</fullName>
    </recommendedName>
</protein>
<proteinExistence type="predicted"/>
<comment type="caution">
    <text evidence="1">The sequence shown here is derived from an EMBL/GenBank/DDBJ whole genome shotgun (WGS) entry which is preliminary data.</text>
</comment>
<evidence type="ECO:0008006" key="3">
    <source>
        <dbReference type="Google" id="ProtNLM"/>
    </source>
</evidence>